<proteinExistence type="predicted"/>
<evidence type="ECO:0000313" key="2">
    <source>
        <dbReference type="Proteomes" id="UP000580861"/>
    </source>
</evidence>
<sequence>MTGAPWFGDLREPPEIGLSHKETADILTEELDGIPYVGFPFALQPFVVPRESYRELLDAMSRLLELERRAVRHLAPDRAGRLAALEMDDNVLATGDEEFEMAHDADMGRADVVLAEDGPKFVELNANGAVGGLVQFQLFQHAWQRVRQRAGRPAFVGADAYASIARYFTEICSDLGVPPAAAIVGSCREFGPGYSTKYFDVQADFLRRHGVLAEHFEPDELDRLIGPGGALRYRVGMAQFTVEEYADELGIDLDPVREVQAAGFRLYPSYSYCMVHSKKMLALLSEGQPWMSREERDFVDRYVPWTRLVRPGTATWQDRSYDLPELLLKYQERFVLKTAFGWAGREVTIGARSTPDEWAQTVQLALSRKDFVAQEFVEAVRFPVDVLHESGSVTRVSANSVISPFSFGGRPAGCFARFVWTENTEEVISGQISATLSCLLAEP</sequence>
<comment type="caution">
    <text evidence="1">The sequence shown here is derived from an EMBL/GenBank/DDBJ whole genome shotgun (WGS) entry which is preliminary data.</text>
</comment>
<keyword evidence="2" id="KW-1185">Reference proteome</keyword>
<protein>
    <recommendedName>
        <fullName evidence="3">Glutathionylspermidine synthase pre-ATP-grasp-like domain-containing protein</fullName>
    </recommendedName>
</protein>
<dbReference type="RefSeq" id="WP_184903690.1">
    <property type="nucleotide sequence ID" value="NZ_JACHMX010000001.1"/>
</dbReference>
<dbReference type="AlphaFoldDB" id="A0A841BDU3"/>
<gene>
    <name evidence="1" type="ORF">HDA45_007594</name>
</gene>
<evidence type="ECO:0008006" key="3">
    <source>
        <dbReference type="Google" id="ProtNLM"/>
    </source>
</evidence>
<dbReference type="EMBL" id="JACHMX010000001">
    <property type="protein sequence ID" value="MBB5857507.1"/>
    <property type="molecule type" value="Genomic_DNA"/>
</dbReference>
<organism evidence="1 2">
    <name type="scientific">Amycolatopsis umgeniensis</name>
    <dbReference type="NCBI Taxonomy" id="336628"/>
    <lineage>
        <taxon>Bacteria</taxon>
        <taxon>Bacillati</taxon>
        <taxon>Actinomycetota</taxon>
        <taxon>Actinomycetes</taxon>
        <taxon>Pseudonocardiales</taxon>
        <taxon>Pseudonocardiaceae</taxon>
        <taxon>Amycolatopsis</taxon>
    </lineage>
</organism>
<dbReference type="Proteomes" id="UP000580861">
    <property type="component" value="Unassembled WGS sequence"/>
</dbReference>
<evidence type="ECO:0000313" key="1">
    <source>
        <dbReference type="EMBL" id="MBB5857507.1"/>
    </source>
</evidence>
<reference evidence="1 2" key="1">
    <citation type="submission" date="2020-08" db="EMBL/GenBank/DDBJ databases">
        <title>Sequencing the genomes of 1000 actinobacteria strains.</title>
        <authorList>
            <person name="Klenk H.-P."/>
        </authorList>
    </citation>
    <scope>NUCLEOTIDE SEQUENCE [LARGE SCALE GENOMIC DNA]</scope>
    <source>
        <strain evidence="1 2">DSM 45272</strain>
    </source>
</reference>
<dbReference type="SUPFAM" id="SSF56059">
    <property type="entry name" value="Glutathione synthetase ATP-binding domain-like"/>
    <property type="match status" value="1"/>
</dbReference>
<accession>A0A841BDU3</accession>
<name>A0A841BDU3_9PSEU</name>